<comment type="caution">
    <text evidence="2">The sequence shown here is derived from an EMBL/GenBank/DDBJ whole genome shotgun (WGS) entry which is preliminary data.</text>
</comment>
<dbReference type="PANTHER" id="PTHR43682:SF1">
    <property type="entry name" value="LACTATE UTILIZATION PROTEIN C"/>
    <property type="match status" value="1"/>
</dbReference>
<dbReference type="PANTHER" id="PTHR43682">
    <property type="entry name" value="LACTATE UTILIZATION PROTEIN C"/>
    <property type="match status" value="1"/>
</dbReference>
<dbReference type="EMBL" id="JAQFWP010000067">
    <property type="protein sequence ID" value="MDA2807942.1"/>
    <property type="molecule type" value="Genomic_DNA"/>
</dbReference>
<dbReference type="Proteomes" id="UP001165685">
    <property type="component" value="Unassembled WGS sequence"/>
</dbReference>
<dbReference type="Pfam" id="PF02589">
    <property type="entry name" value="LUD_dom"/>
    <property type="match status" value="1"/>
</dbReference>
<evidence type="ECO:0000259" key="1">
    <source>
        <dbReference type="Pfam" id="PF02589"/>
    </source>
</evidence>
<protein>
    <submittedName>
        <fullName evidence="2">Lactate utilization protein C</fullName>
    </submittedName>
</protein>
<dbReference type="InterPro" id="IPR024185">
    <property type="entry name" value="FTHF_cligase-like_sf"/>
</dbReference>
<evidence type="ECO:0000313" key="2">
    <source>
        <dbReference type="EMBL" id="MDA2807942.1"/>
    </source>
</evidence>
<proteinExistence type="predicted"/>
<reference evidence="2" key="1">
    <citation type="submission" date="2023-01" db="EMBL/GenBank/DDBJ databases">
        <title>Draft genome sequence of Nocardiopsis sp. LSu2-4 isolated from halophytes.</title>
        <authorList>
            <person name="Duangmal K."/>
            <person name="Chantavorakit T."/>
        </authorList>
    </citation>
    <scope>NUCLEOTIDE SEQUENCE</scope>
    <source>
        <strain evidence="2">LSu2-4</strain>
    </source>
</reference>
<organism evidence="2 3">
    <name type="scientific">Nocardiopsis suaedae</name>
    <dbReference type="NCBI Taxonomy" id="3018444"/>
    <lineage>
        <taxon>Bacteria</taxon>
        <taxon>Bacillati</taxon>
        <taxon>Actinomycetota</taxon>
        <taxon>Actinomycetes</taxon>
        <taxon>Streptosporangiales</taxon>
        <taxon>Nocardiopsidaceae</taxon>
        <taxon>Nocardiopsis</taxon>
    </lineage>
</organism>
<name>A0ABT4TUY5_9ACTN</name>
<keyword evidence="3" id="KW-1185">Reference proteome</keyword>
<dbReference type="Gene3D" id="3.40.50.10420">
    <property type="entry name" value="NagB/RpiA/CoA transferase-like"/>
    <property type="match status" value="1"/>
</dbReference>
<sequence>MSGPQGSLGSRERVLAKVRAALADVPRGEDPGDVPVLRRYDRTHRQGPALDLLVDRLEDYKAQVHRVAEDGLPGAVAEALARRGAARVAVPGDAPAEWFADSAVEVLRDSPWEERVLTVPELDAVDGTVTGCAVAVAETGTIILDTGEHQGRRALTLVPDYHLCVVRARQVVDSVPEAVERLEPALPQTWISGPSATSDIELERIEGVHGPRTLEVLLVE</sequence>
<dbReference type="InterPro" id="IPR037171">
    <property type="entry name" value="NagB/RpiA_transferase-like"/>
</dbReference>
<gene>
    <name evidence="2" type="ORF">O4U47_25750</name>
</gene>
<dbReference type="SUPFAM" id="SSF100950">
    <property type="entry name" value="NagB/RpiA/CoA transferase-like"/>
    <property type="match status" value="1"/>
</dbReference>
<dbReference type="InterPro" id="IPR003741">
    <property type="entry name" value="LUD_dom"/>
</dbReference>
<accession>A0ABT4TUY5</accession>
<feature type="domain" description="LUD" evidence="1">
    <location>
        <begin position="52"/>
        <end position="219"/>
    </location>
</feature>
<dbReference type="RefSeq" id="WP_270680560.1">
    <property type="nucleotide sequence ID" value="NZ_JAQFWP010000067.1"/>
</dbReference>
<evidence type="ECO:0000313" key="3">
    <source>
        <dbReference type="Proteomes" id="UP001165685"/>
    </source>
</evidence>